<dbReference type="RefSeq" id="WP_185933730.1">
    <property type="nucleotide sequence ID" value="NZ_UYIO01000001.1"/>
</dbReference>
<protein>
    <submittedName>
        <fullName evidence="1">Uncharacterized protein</fullName>
    </submittedName>
</protein>
<reference evidence="1 2" key="1">
    <citation type="submission" date="2018-11" db="EMBL/GenBank/DDBJ databases">
        <authorList>
            <consortium name="Pathogen Informatics"/>
        </authorList>
    </citation>
    <scope>NUCLEOTIDE SEQUENCE [LARGE SCALE GENOMIC DNA]</scope>
    <source>
        <strain evidence="1 2">NCTC10327</strain>
    </source>
</reference>
<gene>
    <name evidence="1" type="ORF">NCTC10327_00480</name>
</gene>
<evidence type="ECO:0000313" key="1">
    <source>
        <dbReference type="EMBL" id="VDG75795.1"/>
    </source>
</evidence>
<sequence>MMSKDPFAAAAHMLGSNPEEREVLEESLRGAISLPDPIVQGETFLETVQKTEQARWVRREMQAEELNAIMAEFMPIQAWRFWEEWLPEHPQAHPLLADLFANWETYFPEEEFPETEKWDRLNIEWEDYLPYIDEEDSEESALETITSNLRDLERAMRWYLEVPLARFLAGRGAKIHANAESLMSIWNTYWFADPDVTLAQMMAPPSPDEVPLGRWIWKFMGEEAVETQLWDLAINYERYYPAGPVSRWLLEWIDAHPDRVAEGYKETLYEIFE</sequence>
<dbReference type="AlphaFoldDB" id="A0A7Z8Y897"/>
<evidence type="ECO:0000313" key="2">
    <source>
        <dbReference type="Proteomes" id="UP000269974"/>
    </source>
</evidence>
<proteinExistence type="predicted"/>
<dbReference type="EMBL" id="UYIO01000001">
    <property type="protein sequence ID" value="VDG75795.1"/>
    <property type="molecule type" value="Genomic_DNA"/>
</dbReference>
<dbReference type="Proteomes" id="UP000269974">
    <property type="component" value="Unassembled WGS sequence"/>
</dbReference>
<name>A0A7Z8Y897_9ACTO</name>
<organism evidence="1 2">
    <name type="scientific">Actinobaculum suis</name>
    <dbReference type="NCBI Taxonomy" id="1657"/>
    <lineage>
        <taxon>Bacteria</taxon>
        <taxon>Bacillati</taxon>
        <taxon>Actinomycetota</taxon>
        <taxon>Actinomycetes</taxon>
        <taxon>Actinomycetales</taxon>
        <taxon>Actinomycetaceae</taxon>
        <taxon>Actinobaculum</taxon>
    </lineage>
</organism>
<comment type="caution">
    <text evidence="1">The sequence shown here is derived from an EMBL/GenBank/DDBJ whole genome shotgun (WGS) entry which is preliminary data.</text>
</comment>
<accession>A0A7Z8Y897</accession>